<evidence type="ECO:0000313" key="4">
    <source>
        <dbReference type="EMBL" id="PVZ95235.1"/>
    </source>
</evidence>
<dbReference type="Proteomes" id="UP000244893">
    <property type="component" value="Unassembled WGS sequence"/>
</dbReference>
<feature type="domain" description="Aldehyde dehydrogenase" evidence="3">
    <location>
        <begin position="25"/>
        <end position="475"/>
    </location>
</feature>
<proteinExistence type="inferred from homology"/>
<comment type="similarity">
    <text evidence="1">Belongs to the aldehyde dehydrogenase family.</text>
</comment>
<dbReference type="GO" id="GO:0016620">
    <property type="term" value="F:oxidoreductase activity, acting on the aldehyde or oxo group of donors, NAD or NADP as acceptor"/>
    <property type="evidence" value="ECO:0007669"/>
    <property type="project" value="InterPro"/>
</dbReference>
<dbReference type="Pfam" id="PF00171">
    <property type="entry name" value="Aldedh"/>
    <property type="match status" value="1"/>
</dbReference>
<keyword evidence="5" id="KW-1185">Reference proteome</keyword>
<organism evidence="4 5">
    <name type="scientific">Amnibacterium flavum</name>
    <dbReference type="NCBI Taxonomy" id="2173173"/>
    <lineage>
        <taxon>Bacteria</taxon>
        <taxon>Bacillati</taxon>
        <taxon>Actinomycetota</taxon>
        <taxon>Actinomycetes</taxon>
        <taxon>Micrococcales</taxon>
        <taxon>Microbacteriaceae</taxon>
        <taxon>Amnibacterium</taxon>
    </lineage>
</organism>
<comment type="caution">
    <text evidence="4">The sequence shown here is derived from an EMBL/GenBank/DDBJ whole genome shotgun (WGS) entry which is preliminary data.</text>
</comment>
<dbReference type="AlphaFoldDB" id="A0A2V1HRM5"/>
<dbReference type="InterPro" id="IPR016161">
    <property type="entry name" value="Ald_DH/histidinol_DH"/>
</dbReference>
<reference evidence="4 5" key="1">
    <citation type="submission" date="2018-05" db="EMBL/GenBank/DDBJ databases">
        <title>Amnibacterium sp. M8JJ-5, whole genome shotgun sequence.</title>
        <authorList>
            <person name="Tuo L."/>
        </authorList>
    </citation>
    <scope>NUCLEOTIDE SEQUENCE [LARGE SCALE GENOMIC DNA]</scope>
    <source>
        <strain evidence="4 5">M8JJ-5</strain>
    </source>
</reference>
<dbReference type="InterPro" id="IPR016162">
    <property type="entry name" value="Ald_DH_N"/>
</dbReference>
<dbReference type="FunFam" id="3.40.605.10:FF:000007">
    <property type="entry name" value="NAD/NADP-dependent betaine aldehyde dehydrogenase"/>
    <property type="match status" value="1"/>
</dbReference>
<dbReference type="InterPro" id="IPR016163">
    <property type="entry name" value="Ald_DH_C"/>
</dbReference>
<dbReference type="Gene3D" id="3.40.605.10">
    <property type="entry name" value="Aldehyde Dehydrogenase, Chain A, domain 1"/>
    <property type="match status" value="1"/>
</dbReference>
<evidence type="ECO:0000256" key="1">
    <source>
        <dbReference type="ARBA" id="ARBA00009986"/>
    </source>
</evidence>
<dbReference type="Gene3D" id="3.40.309.10">
    <property type="entry name" value="Aldehyde Dehydrogenase, Chain A, domain 2"/>
    <property type="match status" value="1"/>
</dbReference>
<gene>
    <name evidence="4" type="ORF">DDQ50_01535</name>
</gene>
<evidence type="ECO:0000259" key="3">
    <source>
        <dbReference type="Pfam" id="PF00171"/>
    </source>
</evidence>
<dbReference type="InterPro" id="IPR015590">
    <property type="entry name" value="Aldehyde_DH_dom"/>
</dbReference>
<dbReference type="OrthoDB" id="6882680at2"/>
<name>A0A2V1HRM5_9MICO</name>
<protein>
    <submittedName>
        <fullName evidence="4">Aldehyde dehydrogenase</fullName>
    </submittedName>
</protein>
<dbReference type="SUPFAM" id="SSF53720">
    <property type="entry name" value="ALDH-like"/>
    <property type="match status" value="1"/>
</dbReference>
<accession>A0A2V1HRM5</accession>
<dbReference type="PANTHER" id="PTHR11699">
    <property type="entry name" value="ALDEHYDE DEHYDROGENASE-RELATED"/>
    <property type="match status" value="1"/>
</dbReference>
<evidence type="ECO:0000256" key="2">
    <source>
        <dbReference type="ARBA" id="ARBA00023002"/>
    </source>
</evidence>
<dbReference type="EMBL" id="QEOP01000001">
    <property type="protein sequence ID" value="PVZ95235.1"/>
    <property type="molecule type" value="Genomic_DNA"/>
</dbReference>
<keyword evidence="2" id="KW-0560">Oxidoreductase</keyword>
<sequence>MTTTPFADTTARHLIAGIWSEGGAERQSLNPATDEVLGSYFDADLAVAQAAIQSANAAFRELDWATNRELRGTVLWEIAAAIEANLERLALAISLENGKPLGQARFELSIAAPKLRYFAGLALTDSGSAAHVYPGSTSMLLKEPIGVAGIIVPWNSPAILAIRSLAPALAAGCTTVVKMPAQTALTNALLAEVLDGVESLPKGVINMFTESGDAGAKELVSSPDVHVVSYTGSTAVGARIASAAGERLKKVSLELGGKTPMIVFADADLDVVVPTLTAAVTTFAGQFCMTGSRILVERSISEDLKRRLIESLAAVRVGVGTEDDTEMGPLVDHAAVERVERIVAGVDPSRVLLRGGPIEGPGAFFSPALIEVQELSCALIQDEIFGPVATFELFDDEDDAVRRANATDFGLSASVWTRDGARSQRVAERIEAGTVWINAWAQILDQFEEGGFKKSGLGRLNGLGGLAEFQEVKHIFRSTV</sequence>
<dbReference type="RefSeq" id="WP_116754972.1">
    <property type="nucleotide sequence ID" value="NZ_JBHUEX010000001.1"/>
</dbReference>
<evidence type="ECO:0000313" key="5">
    <source>
        <dbReference type="Proteomes" id="UP000244893"/>
    </source>
</evidence>